<dbReference type="InterPro" id="IPR038583">
    <property type="entry name" value="AraA_N_sf"/>
</dbReference>
<gene>
    <name evidence="6" type="primary">araA</name>
    <name evidence="10" type="ORF">SAMN04489834_3344</name>
</gene>
<dbReference type="NCBIfam" id="NF002795">
    <property type="entry name" value="PRK02929.1"/>
    <property type="match status" value="1"/>
</dbReference>
<name>A0A1H1Z7J2_9MICO</name>
<feature type="binding site" evidence="6">
    <location>
        <position position="458"/>
    </location>
    <ligand>
        <name>Mn(2+)</name>
        <dbReference type="ChEBI" id="CHEBI:29035"/>
    </ligand>
</feature>
<feature type="domain" description="L-arabinose isomerase N-terminal" evidence="7">
    <location>
        <begin position="16"/>
        <end position="182"/>
    </location>
</feature>
<feature type="binding site" evidence="6">
    <location>
        <position position="315"/>
    </location>
    <ligand>
        <name>Mn(2+)</name>
        <dbReference type="ChEBI" id="CHEBI:29035"/>
    </ligand>
</feature>
<evidence type="ECO:0000256" key="4">
    <source>
        <dbReference type="ARBA" id="ARBA00023235"/>
    </source>
</evidence>
<dbReference type="InterPro" id="IPR003762">
    <property type="entry name" value="Lara_isomerase"/>
</dbReference>
<comment type="pathway">
    <text evidence="6">Carbohydrate degradation; L-arabinose degradation via L-ribulose; D-xylulose 5-phosphate from L-arabinose (bacterial route): step 1/3.</text>
</comment>
<dbReference type="InterPro" id="IPR009015">
    <property type="entry name" value="Fucose_isomerase_N/cen_sf"/>
</dbReference>
<dbReference type="PANTHER" id="PTHR38464:SF1">
    <property type="entry name" value="L-ARABINOSE ISOMERASE"/>
    <property type="match status" value="1"/>
</dbReference>
<dbReference type="SUPFAM" id="SSF50443">
    <property type="entry name" value="FucI/AraA C-terminal domain-like"/>
    <property type="match status" value="1"/>
</dbReference>
<evidence type="ECO:0000313" key="10">
    <source>
        <dbReference type="EMBL" id="SDT29537.1"/>
    </source>
</evidence>
<dbReference type="PANTHER" id="PTHR38464">
    <property type="entry name" value="L-ARABINOSE ISOMERASE"/>
    <property type="match status" value="1"/>
</dbReference>
<evidence type="ECO:0000256" key="3">
    <source>
        <dbReference type="ARBA" id="ARBA00023211"/>
    </source>
</evidence>
<comment type="catalytic activity">
    <reaction evidence="6">
        <text>beta-L-arabinopyranose = L-ribulose</text>
        <dbReference type="Rhea" id="RHEA:14821"/>
        <dbReference type="ChEBI" id="CHEBI:16880"/>
        <dbReference type="ChEBI" id="CHEBI:40886"/>
        <dbReference type="EC" id="5.3.1.4"/>
    </reaction>
</comment>
<dbReference type="InterPro" id="IPR055390">
    <property type="entry name" value="AraA_central"/>
</dbReference>
<evidence type="ECO:0000259" key="9">
    <source>
        <dbReference type="Pfam" id="PF24856"/>
    </source>
</evidence>
<dbReference type="AlphaFoldDB" id="A0A1H1Z7J2"/>
<dbReference type="Pfam" id="PF24856">
    <property type="entry name" value="AraA_central"/>
    <property type="match status" value="1"/>
</dbReference>
<comment type="similarity">
    <text evidence="6">Belongs to the arabinose isomerase family.</text>
</comment>
<dbReference type="Pfam" id="PF11762">
    <property type="entry name" value="Arabinose_Iso_C"/>
    <property type="match status" value="1"/>
</dbReference>
<dbReference type="GO" id="GO:0019569">
    <property type="term" value="P:L-arabinose catabolic process to D-xylulose 5-phosphate"/>
    <property type="evidence" value="ECO:0007669"/>
    <property type="project" value="UniProtKB-UniRule"/>
</dbReference>
<dbReference type="Gene3D" id="3.40.50.10940">
    <property type="match status" value="1"/>
</dbReference>
<comment type="function">
    <text evidence="6">Catalyzes the conversion of L-arabinose to L-ribulose.</text>
</comment>
<organism evidence="10 11">
    <name type="scientific">Microterricola viridarii</name>
    <dbReference type="NCBI Taxonomy" id="412690"/>
    <lineage>
        <taxon>Bacteria</taxon>
        <taxon>Bacillati</taxon>
        <taxon>Actinomycetota</taxon>
        <taxon>Actinomycetes</taxon>
        <taxon>Micrococcales</taxon>
        <taxon>Microbacteriaceae</taxon>
        <taxon>Microterricola</taxon>
    </lineage>
</organism>
<dbReference type="Pfam" id="PF02610">
    <property type="entry name" value="AraA_N"/>
    <property type="match status" value="1"/>
</dbReference>
<dbReference type="InterPro" id="IPR024664">
    <property type="entry name" value="Ara_Isoase_C"/>
</dbReference>
<evidence type="ECO:0000259" key="7">
    <source>
        <dbReference type="Pfam" id="PF02610"/>
    </source>
</evidence>
<dbReference type="GO" id="GO:0030145">
    <property type="term" value="F:manganese ion binding"/>
    <property type="evidence" value="ECO:0007669"/>
    <property type="project" value="UniProtKB-UniRule"/>
</dbReference>
<evidence type="ECO:0000256" key="1">
    <source>
        <dbReference type="ARBA" id="ARBA00022723"/>
    </source>
</evidence>
<evidence type="ECO:0000256" key="2">
    <source>
        <dbReference type="ARBA" id="ARBA00022935"/>
    </source>
</evidence>
<evidence type="ECO:0000256" key="5">
    <source>
        <dbReference type="ARBA" id="ARBA00023277"/>
    </source>
</evidence>
<dbReference type="GO" id="GO:0008733">
    <property type="term" value="F:L-arabinose isomerase activity"/>
    <property type="evidence" value="ECO:0007669"/>
    <property type="project" value="UniProtKB-UniRule"/>
</dbReference>
<dbReference type="SUPFAM" id="SSF53743">
    <property type="entry name" value="FucI/AraA N-terminal and middle domains"/>
    <property type="match status" value="1"/>
</dbReference>
<dbReference type="InterPro" id="IPR055389">
    <property type="entry name" value="AraA_N"/>
</dbReference>
<dbReference type="GO" id="GO:0005829">
    <property type="term" value="C:cytosol"/>
    <property type="evidence" value="ECO:0007669"/>
    <property type="project" value="TreeGrafter"/>
</dbReference>
<reference evidence="11" key="1">
    <citation type="submission" date="2016-10" db="EMBL/GenBank/DDBJ databases">
        <authorList>
            <person name="Varghese N."/>
            <person name="Submissions S."/>
        </authorList>
    </citation>
    <scope>NUCLEOTIDE SEQUENCE [LARGE SCALE GENOMIC DNA]</scope>
    <source>
        <strain evidence="11">DSM 21772</strain>
    </source>
</reference>
<keyword evidence="1 6" id="KW-0479">Metal-binding</keyword>
<evidence type="ECO:0000259" key="8">
    <source>
        <dbReference type="Pfam" id="PF11762"/>
    </source>
</evidence>
<keyword evidence="4 6" id="KW-0413">Isomerase</keyword>
<evidence type="ECO:0000256" key="6">
    <source>
        <dbReference type="HAMAP-Rule" id="MF_00519"/>
    </source>
</evidence>
<feature type="binding site" evidence="6">
    <location>
        <position position="342"/>
    </location>
    <ligand>
        <name>Mn(2+)</name>
        <dbReference type="ChEBI" id="CHEBI:29035"/>
    </ligand>
</feature>
<evidence type="ECO:0000313" key="11">
    <source>
        <dbReference type="Proteomes" id="UP000181956"/>
    </source>
</evidence>
<dbReference type="EMBL" id="LT629742">
    <property type="protein sequence ID" value="SDT29537.1"/>
    <property type="molecule type" value="Genomic_DNA"/>
</dbReference>
<keyword evidence="5 6" id="KW-0119">Carbohydrate metabolism</keyword>
<keyword evidence="2 6" id="KW-0054">Arabinose catabolism</keyword>
<dbReference type="HAMAP" id="MF_00519">
    <property type="entry name" value="Arabinose_Isome"/>
    <property type="match status" value="1"/>
</dbReference>
<accession>A0A1H1Z7J2</accession>
<keyword evidence="11" id="KW-1185">Reference proteome</keyword>
<dbReference type="Proteomes" id="UP000181956">
    <property type="component" value="Chromosome I"/>
</dbReference>
<feature type="domain" description="L-arabinose isomerase central" evidence="9">
    <location>
        <begin position="186"/>
        <end position="333"/>
    </location>
</feature>
<comment type="cofactor">
    <cofactor evidence="6">
        <name>Mn(2+)</name>
        <dbReference type="ChEBI" id="CHEBI:29035"/>
    </cofactor>
    <text evidence="6">Binds 1 Mn(2+) ion per subunit.</text>
</comment>
<dbReference type="EC" id="5.3.1.4" evidence="6"/>
<dbReference type="InterPro" id="IPR004216">
    <property type="entry name" value="Fuc/Ara_isomerase_C"/>
</dbReference>
<dbReference type="PIRSF" id="PIRSF001478">
    <property type="entry name" value="L-ara_isomerase"/>
    <property type="match status" value="1"/>
</dbReference>
<proteinExistence type="inferred from homology"/>
<keyword evidence="3 6" id="KW-0464">Manganese</keyword>
<feature type="domain" description="L-arabinose isomerase C-terminal" evidence="8">
    <location>
        <begin position="337"/>
        <end position="480"/>
    </location>
</feature>
<dbReference type="UniPathway" id="UPA00145">
    <property type="reaction ID" value="UER00565"/>
</dbReference>
<sequence length="510" mass="55397">MSEHRMPKLTTSLDHYEVWFLTGSQNLYGEETLRQVASQSQQIAGALDAAGDVPVKVVWKPVLKDSDSIRRLALEANAADNVIGVIAWMHTFSPAKMWIHGLDALAKPLLHLHTQANVELPWGEIDFDFMNLNQAAHGDREFGYIQTRLGVVRKTVVGHVSNPAVTAQVGVWQRAAAGWAASRSMKLARFGDNMRYVAVTEGDKTEAELRFGVQVNTWGVNELADAVHAASDAAIDALVAEYEELYAVAPELRRGGERHESLRYGAAIEIGLRAFLEEGGFSAFTTSFEDLGALRQLPGLAVQRLMADGYGFGAEGDWKTAILVRVANVMGAGLPGGASLMEDYTYDMTPGNELILGAHMLEVSPSLTAQKPTLEVHPLGIGGKEDPVRLVFTADSGPAVVVALSDMRDRFRLVANVVEVVQPTAPLPNLPVGRAVWKPAPDFATSAAAWLTAGAAHHTVMSTAVGIEVFQDFAEMAGTELLVIDESTELREFGRQLRWNQAYYRLAQGL</sequence>
<dbReference type="STRING" id="412690.SAMN04489834_3344"/>
<protein>
    <recommendedName>
        <fullName evidence="6">L-arabinose isomerase</fullName>
        <ecNumber evidence="6">5.3.1.4</ecNumber>
    </recommendedName>
</protein>
<feature type="binding site" evidence="6">
    <location>
        <position position="359"/>
    </location>
    <ligand>
        <name>Mn(2+)</name>
        <dbReference type="ChEBI" id="CHEBI:29035"/>
    </ligand>
</feature>